<feature type="transmembrane region" description="Helical" evidence="1">
    <location>
        <begin position="281"/>
        <end position="302"/>
    </location>
</feature>
<reference evidence="2 3" key="1">
    <citation type="journal article" date="2018" name="PLoS ONE">
        <title>The draft genome of Kipferlia bialata reveals reductive genome evolution in fornicate parasites.</title>
        <authorList>
            <person name="Tanifuji G."/>
            <person name="Takabayashi S."/>
            <person name="Kume K."/>
            <person name="Takagi M."/>
            <person name="Nakayama T."/>
            <person name="Kamikawa R."/>
            <person name="Inagaki Y."/>
            <person name="Hashimoto T."/>
        </authorList>
    </citation>
    <scope>NUCLEOTIDE SEQUENCE [LARGE SCALE GENOMIC DNA]</scope>
    <source>
        <strain evidence="2">NY0173</strain>
    </source>
</reference>
<evidence type="ECO:0000256" key="1">
    <source>
        <dbReference type="SAM" id="Phobius"/>
    </source>
</evidence>
<evidence type="ECO:0000313" key="2">
    <source>
        <dbReference type="EMBL" id="GIQ80609.1"/>
    </source>
</evidence>
<keyword evidence="1" id="KW-1133">Transmembrane helix</keyword>
<keyword evidence="1" id="KW-0812">Transmembrane</keyword>
<evidence type="ECO:0000313" key="3">
    <source>
        <dbReference type="Proteomes" id="UP000265618"/>
    </source>
</evidence>
<dbReference type="AlphaFoldDB" id="A0A9K3GE47"/>
<accession>A0A9K3GE47</accession>
<keyword evidence="1" id="KW-0472">Membrane</keyword>
<sequence>MYVGVEGSSDLTGVRTYDIELHSKPEKLITELPLNTYQYVTDAVTGTSKFYGAEIDVLNTGFLLSPCLGTPALFGSSTTPYPTMTTASYYASGRWGEEVYLPVDTSLPVDKNINYFVAVDNEVTGGVEGANFSYEIFFESGEKRPVPGNRGALTIASKSSSSVKVAFAPASVFPESSSTNVEYALYAVPKATGTVDYSTTPIPGTACGMMLGGIPLMYDPNTASEWITFADFDNEYEIESTVLLDKGTTYTVNVLARDVATRMHVAYTATDFVAKGGMSTFWMWLMIIAIVLVVLGFAYAVWRFMKSQQRNTDYKSILTGE</sequence>
<dbReference type="EMBL" id="BDIP01000204">
    <property type="protein sequence ID" value="GIQ80609.1"/>
    <property type="molecule type" value="Genomic_DNA"/>
</dbReference>
<comment type="caution">
    <text evidence="2">The sequence shown here is derived from an EMBL/GenBank/DDBJ whole genome shotgun (WGS) entry which is preliminary data.</text>
</comment>
<gene>
    <name evidence="2" type="ORF">KIPB_001435</name>
</gene>
<keyword evidence="3" id="KW-1185">Reference proteome</keyword>
<name>A0A9K3GE47_9EUKA</name>
<proteinExistence type="predicted"/>
<organism evidence="2 3">
    <name type="scientific">Kipferlia bialata</name>
    <dbReference type="NCBI Taxonomy" id="797122"/>
    <lineage>
        <taxon>Eukaryota</taxon>
        <taxon>Metamonada</taxon>
        <taxon>Carpediemonas-like organisms</taxon>
        <taxon>Kipferlia</taxon>
    </lineage>
</organism>
<dbReference type="Proteomes" id="UP000265618">
    <property type="component" value="Unassembled WGS sequence"/>
</dbReference>
<protein>
    <submittedName>
        <fullName evidence="2">Uncharacterized protein</fullName>
    </submittedName>
</protein>